<dbReference type="EMBL" id="JAPDRP010000004">
    <property type="protein sequence ID" value="KAJ9647787.1"/>
    <property type="molecule type" value="Genomic_DNA"/>
</dbReference>
<proteinExistence type="predicted"/>
<keyword evidence="2" id="KW-1185">Reference proteome</keyword>
<dbReference type="Proteomes" id="UP001172680">
    <property type="component" value="Unassembled WGS sequence"/>
</dbReference>
<name>A0ACC2ZJR1_9PEZI</name>
<gene>
    <name evidence="1" type="ORF">H2199_001562</name>
</gene>
<reference evidence="1" key="1">
    <citation type="submission" date="2022-10" db="EMBL/GenBank/DDBJ databases">
        <title>Culturing micro-colonial fungi from biological soil crusts in the Mojave desert and describing Neophaeococcomyces mojavensis, and introducing the new genera and species Taxawa tesnikishii.</title>
        <authorList>
            <person name="Kurbessoian T."/>
            <person name="Stajich J.E."/>
        </authorList>
    </citation>
    <scope>NUCLEOTIDE SEQUENCE</scope>
    <source>
        <strain evidence="1">JES_115</strain>
    </source>
</reference>
<accession>A0ACC2ZJR1</accession>
<organism evidence="1 2">
    <name type="scientific">Coniosporium tulheliwenetii</name>
    <dbReference type="NCBI Taxonomy" id="3383036"/>
    <lineage>
        <taxon>Eukaryota</taxon>
        <taxon>Fungi</taxon>
        <taxon>Dikarya</taxon>
        <taxon>Ascomycota</taxon>
        <taxon>Pezizomycotina</taxon>
        <taxon>Dothideomycetes</taxon>
        <taxon>Dothideomycetes incertae sedis</taxon>
        <taxon>Coniosporium</taxon>
    </lineage>
</organism>
<evidence type="ECO:0000313" key="1">
    <source>
        <dbReference type="EMBL" id="KAJ9647787.1"/>
    </source>
</evidence>
<protein>
    <submittedName>
        <fullName evidence="1">Uncharacterized protein</fullName>
    </submittedName>
</protein>
<sequence length="339" mass="37949">MASKEKSDMAKPHPSEALEFVTISPQSTHQIEPVSEAFEDDGGSRPTGSSEATIRPTQSISQSMHDLLSFSGLRHMNTGARDATRSEHRMTFMEGLKLYPKAIGWSFVLSLTIVMEAYDLVLVNSFYAFPAFRRAYGVPTRNGYEITTAWQSALTNGAFVGEILGLLFSGLLTERFGYRYTIVGSLIALALFIFPAFFAFDIGTLMASQVLCGLPWGVFQTLSTTYAADVVPMHLRAYLTSSVNLCWLIGQLIGLGVLRGTVHVTSEWSYRIPFGLQWAWAVPLAIAIMFAPESPWWLVRHERYEQAKRSLIRLTKRDRDFNVEGTVEMMKHTNMVSYA</sequence>
<evidence type="ECO:0000313" key="2">
    <source>
        <dbReference type="Proteomes" id="UP001172680"/>
    </source>
</evidence>
<comment type="caution">
    <text evidence="1">The sequence shown here is derived from an EMBL/GenBank/DDBJ whole genome shotgun (WGS) entry which is preliminary data.</text>
</comment>